<dbReference type="InterPro" id="IPR029026">
    <property type="entry name" value="tRNA_m1G_MTases_N"/>
</dbReference>
<comment type="function">
    <text evidence="5">Specifically methylates the pseudouridine at position 1915 (m3Psi1915) in 23S rRNA.</text>
</comment>
<gene>
    <name evidence="5" type="primary">rlmH</name>
    <name evidence="6" type="ORF">AUP43_01895</name>
</gene>
<feature type="binding site" evidence="5">
    <location>
        <position position="68"/>
    </location>
    <ligand>
        <name>S-adenosyl-L-methionine</name>
        <dbReference type="ChEBI" id="CHEBI:59789"/>
    </ligand>
</feature>
<name>A0A154W490_9PROT</name>
<keyword evidence="5" id="KW-0698">rRNA processing</keyword>
<dbReference type="RefSeq" id="WP_067555792.1">
    <property type="nucleotide sequence ID" value="NZ_LPXN01000105.1"/>
</dbReference>
<dbReference type="GO" id="GO:0070038">
    <property type="term" value="F:rRNA (pseudouridine-N3-)-methyltransferase activity"/>
    <property type="evidence" value="ECO:0007669"/>
    <property type="project" value="UniProtKB-UniRule"/>
</dbReference>
<keyword evidence="7" id="KW-1185">Reference proteome</keyword>
<keyword evidence="3 5" id="KW-0949">S-adenosyl-L-methionine</keyword>
<dbReference type="SUPFAM" id="SSF75217">
    <property type="entry name" value="alpha/beta knot"/>
    <property type="match status" value="1"/>
</dbReference>
<comment type="similarity">
    <text evidence="4 5">Belongs to the RNA methyltransferase RlmH family.</text>
</comment>
<proteinExistence type="inferred from homology"/>
<evidence type="ECO:0000256" key="5">
    <source>
        <dbReference type="HAMAP-Rule" id="MF_00658"/>
    </source>
</evidence>
<feature type="binding site" evidence="5">
    <location>
        <position position="100"/>
    </location>
    <ligand>
        <name>S-adenosyl-L-methionine</name>
        <dbReference type="ChEBI" id="CHEBI:59789"/>
    </ligand>
</feature>
<dbReference type="PANTHER" id="PTHR33603">
    <property type="entry name" value="METHYLTRANSFERASE"/>
    <property type="match status" value="1"/>
</dbReference>
<evidence type="ECO:0000256" key="3">
    <source>
        <dbReference type="ARBA" id="ARBA00022691"/>
    </source>
</evidence>
<keyword evidence="2 5" id="KW-0808">Transferase</keyword>
<reference evidence="6 7" key="1">
    <citation type="submission" date="2015-12" db="EMBL/GenBank/DDBJ databases">
        <title>Genome sequence of Oceanibaculum pacificum MCCC 1A02656.</title>
        <authorList>
            <person name="Lu L."/>
            <person name="Lai Q."/>
            <person name="Shao Z."/>
            <person name="Qian P."/>
        </authorList>
    </citation>
    <scope>NUCLEOTIDE SEQUENCE [LARGE SCALE GENOMIC DNA]</scope>
    <source>
        <strain evidence="6 7">MCCC 1A02656</strain>
    </source>
</reference>
<comment type="caution">
    <text evidence="6">The sequence shown here is derived from an EMBL/GenBank/DDBJ whole genome shotgun (WGS) entry which is preliminary data.</text>
</comment>
<comment type="caution">
    <text evidence="5">Lacks conserved residue(s) required for the propagation of feature annotation.</text>
</comment>
<evidence type="ECO:0000256" key="4">
    <source>
        <dbReference type="ARBA" id="ARBA00038303"/>
    </source>
</evidence>
<keyword evidence="1 5" id="KW-0489">Methyltransferase</keyword>
<dbReference type="PANTHER" id="PTHR33603:SF1">
    <property type="entry name" value="RIBOSOMAL RNA LARGE SUBUNIT METHYLTRANSFERASE H"/>
    <property type="match status" value="1"/>
</dbReference>
<dbReference type="NCBIfam" id="NF000989">
    <property type="entry name" value="PRK00103.2-3"/>
    <property type="match status" value="1"/>
</dbReference>
<dbReference type="AlphaFoldDB" id="A0A154W490"/>
<dbReference type="InterPro" id="IPR003742">
    <property type="entry name" value="RlmH-like"/>
</dbReference>
<dbReference type="CDD" id="cd18081">
    <property type="entry name" value="RlmH-like"/>
    <property type="match status" value="1"/>
</dbReference>
<dbReference type="Proteomes" id="UP000076400">
    <property type="component" value="Unassembled WGS sequence"/>
</dbReference>
<accession>A0A154W490</accession>
<dbReference type="Gene3D" id="3.40.1280.10">
    <property type="match status" value="1"/>
</dbReference>
<dbReference type="EC" id="2.1.1.177" evidence="5"/>
<comment type="subunit">
    <text evidence="5">Homodimer.</text>
</comment>
<organism evidence="6 7">
    <name type="scientific">Oceanibaculum pacificum</name>
    <dbReference type="NCBI Taxonomy" id="580166"/>
    <lineage>
        <taxon>Bacteria</taxon>
        <taxon>Pseudomonadati</taxon>
        <taxon>Pseudomonadota</taxon>
        <taxon>Alphaproteobacteria</taxon>
        <taxon>Rhodospirillales</taxon>
        <taxon>Oceanibaculaceae</taxon>
        <taxon>Oceanibaculum</taxon>
    </lineage>
</organism>
<sequence>MRITIAAVGRAKPGVLRDLYELYTGRLRWPVSLKEVEPKGRLSGPELAAKEAELLLAAVPAGARVIALDERGREFDSPGFAALIGGWRDEAVADIALLIGGADGHDDSVRRRADLLLAFGRATWPHMLVRGMLAEQLYRAQQILAGHPYHRE</sequence>
<dbReference type="InterPro" id="IPR029028">
    <property type="entry name" value="Alpha/beta_knot_MTases"/>
</dbReference>
<comment type="subcellular location">
    <subcellularLocation>
        <location evidence="5">Cytoplasm</location>
    </subcellularLocation>
</comment>
<dbReference type="GO" id="GO:0005737">
    <property type="term" value="C:cytoplasm"/>
    <property type="evidence" value="ECO:0007669"/>
    <property type="project" value="UniProtKB-SubCell"/>
</dbReference>
<comment type="catalytic activity">
    <reaction evidence="5">
        <text>pseudouridine(1915) in 23S rRNA + S-adenosyl-L-methionine = N(3)-methylpseudouridine(1915) in 23S rRNA + S-adenosyl-L-homocysteine + H(+)</text>
        <dbReference type="Rhea" id="RHEA:42752"/>
        <dbReference type="Rhea" id="RHEA-COMP:10221"/>
        <dbReference type="Rhea" id="RHEA-COMP:10222"/>
        <dbReference type="ChEBI" id="CHEBI:15378"/>
        <dbReference type="ChEBI" id="CHEBI:57856"/>
        <dbReference type="ChEBI" id="CHEBI:59789"/>
        <dbReference type="ChEBI" id="CHEBI:65314"/>
        <dbReference type="ChEBI" id="CHEBI:74486"/>
        <dbReference type="EC" id="2.1.1.177"/>
    </reaction>
</comment>
<keyword evidence="5" id="KW-0963">Cytoplasm</keyword>
<evidence type="ECO:0000256" key="2">
    <source>
        <dbReference type="ARBA" id="ARBA00022679"/>
    </source>
</evidence>
<evidence type="ECO:0000256" key="1">
    <source>
        <dbReference type="ARBA" id="ARBA00022603"/>
    </source>
</evidence>
<protein>
    <recommendedName>
        <fullName evidence="5">Ribosomal RNA large subunit methyltransferase H</fullName>
        <ecNumber evidence="5">2.1.1.177</ecNumber>
    </recommendedName>
    <alternativeName>
        <fullName evidence="5">23S rRNA (pseudouridine1915-N3)-methyltransferase</fullName>
    </alternativeName>
    <alternativeName>
        <fullName evidence="5">23S rRNA m3Psi1915 methyltransferase</fullName>
    </alternativeName>
    <alternativeName>
        <fullName evidence="5">rRNA (pseudouridine-N3-)-methyltransferase RlmH</fullName>
    </alternativeName>
</protein>
<dbReference type="STRING" id="580166.AUP43_01895"/>
<dbReference type="PIRSF" id="PIRSF004505">
    <property type="entry name" value="MT_bac"/>
    <property type="match status" value="1"/>
</dbReference>
<dbReference type="EMBL" id="LPXN01000105">
    <property type="protein sequence ID" value="KZD08372.1"/>
    <property type="molecule type" value="Genomic_DNA"/>
</dbReference>
<dbReference type="Pfam" id="PF02590">
    <property type="entry name" value="SPOUT_MTase"/>
    <property type="match status" value="1"/>
</dbReference>
<evidence type="ECO:0000313" key="6">
    <source>
        <dbReference type="EMBL" id="KZD08372.1"/>
    </source>
</evidence>
<evidence type="ECO:0000313" key="7">
    <source>
        <dbReference type="Proteomes" id="UP000076400"/>
    </source>
</evidence>
<dbReference type="OrthoDB" id="9806643at2"/>
<dbReference type="HAMAP" id="MF_00658">
    <property type="entry name" value="23SrRNA_methyltr_H"/>
    <property type="match status" value="1"/>
</dbReference>